<dbReference type="AlphaFoldDB" id="A0A2R6A9Z7"/>
<sequence>MDGYTSIAYALVALTIAPIFFPASLGGIVATFAGFAVGALARSIGSLTLGNFLGDKMGRKSMLVLTVLFFSIFAALKGALPSYKQVGLLSPVLLYTVLFLEGFFAGAEYGGGTTLAMESIPAEKRNFIGSFVQSGFGTGYFIVSFVYAALKAYFGSSFSVVGWRVFFATALVPGAITVLLRAVSKETPVFEEMKTRGEVERIPVRGLFKQAPKAMLFAILITTGLLFVNTATFSFYPSVMFTKGFSGVSVGVGVAVINLVSLFGVWIGGALGNVIGGRKRPMLIYSLIFVLSVYPILKLGYSGGYTTFVSAFSVQAFLEAMIFSTLPAFLSELFSKRFRATGVGFAYNAGAIVGGFAISLIYALSSVIGLFESWLLLLIAFSLVMLVGIALSSETWRKTEVAHADKIVE</sequence>
<evidence type="ECO:0000256" key="8">
    <source>
        <dbReference type="ARBA" id="ARBA00023136"/>
    </source>
</evidence>
<dbReference type="GO" id="GO:0005886">
    <property type="term" value="C:plasma membrane"/>
    <property type="evidence" value="ECO:0007669"/>
    <property type="project" value="UniProtKB-SubCell"/>
</dbReference>
<evidence type="ECO:0000256" key="1">
    <source>
        <dbReference type="ARBA" id="ARBA00004651"/>
    </source>
</evidence>
<evidence type="ECO:0000256" key="3">
    <source>
        <dbReference type="ARBA" id="ARBA00022448"/>
    </source>
</evidence>
<comment type="similarity">
    <text evidence="2">Belongs to the major facilitator superfamily. Metabolite:H+ Symporter (MHS) family (TC 2.A.1.6) family.</text>
</comment>
<keyword evidence="8 9" id="KW-0472">Membrane</keyword>
<feature type="transmembrane region" description="Helical" evidence="9">
    <location>
        <begin position="62"/>
        <end position="80"/>
    </location>
</feature>
<comment type="subcellular location">
    <subcellularLocation>
        <location evidence="1">Cell membrane</location>
        <topology evidence="1">Multi-pass membrane protein</topology>
    </subcellularLocation>
</comment>
<evidence type="ECO:0000256" key="4">
    <source>
        <dbReference type="ARBA" id="ARBA00022475"/>
    </source>
</evidence>
<feature type="transmembrane region" description="Helical" evidence="9">
    <location>
        <begin position="12"/>
        <end position="41"/>
    </location>
</feature>
<keyword evidence="7 9" id="KW-1133">Transmembrane helix</keyword>
<feature type="domain" description="Major facilitator superfamily (MFS) profile" evidence="10">
    <location>
        <begin position="1"/>
        <end position="400"/>
    </location>
</feature>
<dbReference type="PROSITE" id="PS00217">
    <property type="entry name" value="SUGAR_TRANSPORT_2"/>
    <property type="match status" value="1"/>
</dbReference>
<dbReference type="Pfam" id="PF07690">
    <property type="entry name" value="MFS_1"/>
    <property type="match status" value="1"/>
</dbReference>
<feature type="transmembrane region" description="Helical" evidence="9">
    <location>
        <begin position="371"/>
        <end position="391"/>
    </location>
</feature>
<protein>
    <submittedName>
        <fullName evidence="11">MFS transporter</fullName>
    </submittedName>
</protein>
<accession>A0A2R6A9Z7</accession>
<name>A0A2R6A9Z7_9ARCH</name>
<feature type="transmembrane region" description="Helical" evidence="9">
    <location>
        <begin position="248"/>
        <end position="271"/>
    </location>
</feature>
<dbReference type="EMBL" id="NEXD01000116">
    <property type="protein sequence ID" value="PSN83103.1"/>
    <property type="molecule type" value="Genomic_DNA"/>
</dbReference>
<evidence type="ECO:0000256" key="2">
    <source>
        <dbReference type="ARBA" id="ARBA00008240"/>
    </source>
</evidence>
<dbReference type="SUPFAM" id="SSF103473">
    <property type="entry name" value="MFS general substrate transporter"/>
    <property type="match status" value="1"/>
</dbReference>
<keyword evidence="3" id="KW-0813">Transport</keyword>
<evidence type="ECO:0000256" key="7">
    <source>
        <dbReference type="ARBA" id="ARBA00022989"/>
    </source>
</evidence>
<dbReference type="GO" id="GO:0015293">
    <property type="term" value="F:symporter activity"/>
    <property type="evidence" value="ECO:0007669"/>
    <property type="project" value="UniProtKB-KW"/>
</dbReference>
<dbReference type="PANTHER" id="PTHR43528">
    <property type="entry name" value="ALPHA-KETOGLUTARATE PERMEASE"/>
    <property type="match status" value="1"/>
</dbReference>
<feature type="transmembrane region" description="Helical" evidence="9">
    <location>
        <begin position="162"/>
        <end position="183"/>
    </location>
</feature>
<feature type="transmembrane region" description="Helical" evidence="9">
    <location>
        <begin position="307"/>
        <end position="330"/>
    </location>
</feature>
<feature type="transmembrane region" description="Helical" evidence="9">
    <location>
        <begin position="127"/>
        <end position="150"/>
    </location>
</feature>
<evidence type="ECO:0000256" key="5">
    <source>
        <dbReference type="ARBA" id="ARBA00022692"/>
    </source>
</evidence>
<evidence type="ECO:0000259" key="10">
    <source>
        <dbReference type="PROSITE" id="PS50850"/>
    </source>
</evidence>
<dbReference type="PROSITE" id="PS50850">
    <property type="entry name" value="MFS"/>
    <property type="match status" value="1"/>
</dbReference>
<comment type="caution">
    <text evidence="11">The sequence shown here is derived from an EMBL/GenBank/DDBJ whole genome shotgun (WGS) entry which is preliminary data.</text>
</comment>
<dbReference type="InterPro" id="IPR011701">
    <property type="entry name" value="MFS"/>
</dbReference>
<evidence type="ECO:0000256" key="6">
    <source>
        <dbReference type="ARBA" id="ARBA00022847"/>
    </source>
</evidence>
<keyword evidence="5 9" id="KW-0812">Transmembrane</keyword>
<dbReference type="InterPro" id="IPR005829">
    <property type="entry name" value="Sugar_transporter_CS"/>
</dbReference>
<feature type="transmembrane region" description="Helical" evidence="9">
    <location>
        <begin position="283"/>
        <end position="301"/>
    </location>
</feature>
<dbReference type="Proteomes" id="UP000240569">
    <property type="component" value="Unassembled WGS sequence"/>
</dbReference>
<dbReference type="PANTHER" id="PTHR43528:SF1">
    <property type="entry name" value="ALPHA-KETOGLUTARATE PERMEASE"/>
    <property type="match status" value="1"/>
</dbReference>
<evidence type="ECO:0000256" key="9">
    <source>
        <dbReference type="SAM" id="Phobius"/>
    </source>
</evidence>
<evidence type="ECO:0000313" key="11">
    <source>
        <dbReference type="EMBL" id="PSN83103.1"/>
    </source>
</evidence>
<feature type="transmembrane region" description="Helical" evidence="9">
    <location>
        <begin position="342"/>
        <end position="365"/>
    </location>
</feature>
<evidence type="ECO:0000313" key="12">
    <source>
        <dbReference type="Proteomes" id="UP000240569"/>
    </source>
</evidence>
<keyword evidence="6" id="KW-0769">Symport</keyword>
<keyword evidence="4" id="KW-1003">Cell membrane</keyword>
<dbReference type="Gene3D" id="1.20.1250.20">
    <property type="entry name" value="MFS general substrate transporter like domains"/>
    <property type="match status" value="2"/>
</dbReference>
<dbReference type="InterPro" id="IPR036259">
    <property type="entry name" value="MFS_trans_sf"/>
</dbReference>
<gene>
    <name evidence="11" type="ORF">B9Q02_10905</name>
</gene>
<dbReference type="InterPro" id="IPR051084">
    <property type="entry name" value="H+-coupled_symporters"/>
</dbReference>
<feature type="transmembrane region" description="Helical" evidence="9">
    <location>
        <begin position="86"/>
        <end position="106"/>
    </location>
</feature>
<organism evidence="11 12">
    <name type="scientific">Candidatus Marsarchaeota G1 archaeon BE_D</name>
    <dbReference type="NCBI Taxonomy" id="1978156"/>
    <lineage>
        <taxon>Archaea</taxon>
        <taxon>Candidatus Marsarchaeota</taxon>
        <taxon>Candidatus Marsarchaeota group 1</taxon>
    </lineage>
</organism>
<feature type="transmembrane region" description="Helical" evidence="9">
    <location>
        <begin position="214"/>
        <end position="236"/>
    </location>
</feature>
<dbReference type="InterPro" id="IPR020846">
    <property type="entry name" value="MFS_dom"/>
</dbReference>
<reference evidence="11 12" key="1">
    <citation type="submission" date="2017-04" db="EMBL/GenBank/DDBJ databases">
        <title>Novel microbial lineages endemic to geothermal iron-oxide mats fill important gaps in the evolutionary history of Archaea.</title>
        <authorList>
            <person name="Jay Z.J."/>
            <person name="Beam J.P."/>
            <person name="Dlakic M."/>
            <person name="Rusch D.B."/>
            <person name="Kozubal M.A."/>
            <person name="Inskeep W.P."/>
        </authorList>
    </citation>
    <scope>NUCLEOTIDE SEQUENCE [LARGE SCALE GENOMIC DNA]</scope>
    <source>
        <strain evidence="11">BE_D</strain>
    </source>
</reference>
<proteinExistence type="inferred from homology"/>